<dbReference type="InterPro" id="IPR018499">
    <property type="entry name" value="Tetraspanin/Peripherin"/>
</dbReference>
<proteinExistence type="predicted"/>
<accession>A0A9W8CVY7</accession>
<dbReference type="PANTHER" id="PTHR19282:SF544">
    <property type="entry name" value="TETRASPANIN"/>
    <property type="match status" value="1"/>
</dbReference>
<organism evidence="6 7">
    <name type="scientific">Coemansia erecta</name>
    <dbReference type="NCBI Taxonomy" id="147472"/>
    <lineage>
        <taxon>Eukaryota</taxon>
        <taxon>Fungi</taxon>
        <taxon>Fungi incertae sedis</taxon>
        <taxon>Zoopagomycota</taxon>
        <taxon>Kickxellomycotina</taxon>
        <taxon>Kickxellomycetes</taxon>
        <taxon>Kickxellales</taxon>
        <taxon>Kickxellaceae</taxon>
        <taxon>Coemansia</taxon>
    </lineage>
</organism>
<dbReference type="EMBL" id="JANBOJ010000002">
    <property type="protein sequence ID" value="KAJ1725683.1"/>
    <property type="molecule type" value="Genomic_DNA"/>
</dbReference>
<evidence type="ECO:0000256" key="4">
    <source>
        <dbReference type="ARBA" id="ARBA00023136"/>
    </source>
</evidence>
<dbReference type="Gene3D" id="1.10.1450.10">
    <property type="entry name" value="Tetraspanin"/>
    <property type="match status" value="1"/>
</dbReference>
<evidence type="ECO:0000313" key="6">
    <source>
        <dbReference type="EMBL" id="KAJ1725683.1"/>
    </source>
</evidence>
<gene>
    <name evidence="6" type="ORF">LPJ53_000162</name>
</gene>
<keyword evidence="7" id="KW-1185">Reference proteome</keyword>
<dbReference type="Pfam" id="PF00335">
    <property type="entry name" value="Tetraspanin"/>
    <property type="match status" value="1"/>
</dbReference>
<dbReference type="OrthoDB" id="71600at2759"/>
<evidence type="ECO:0008006" key="8">
    <source>
        <dbReference type="Google" id="ProtNLM"/>
    </source>
</evidence>
<keyword evidence="4 5" id="KW-0472">Membrane</keyword>
<evidence type="ECO:0000313" key="7">
    <source>
        <dbReference type="Proteomes" id="UP001149813"/>
    </source>
</evidence>
<comment type="caution">
    <text evidence="6">The sequence shown here is derived from an EMBL/GenBank/DDBJ whole genome shotgun (WGS) entry which is preliminary data.</text>
</comment>
<dbReference type="GO" id="GO:0005886">
    <property type="term" value="C:plasma membrane"/>
    <property type="evidence" value="ECO:0007669"/>
    <property type="project" value="TreeGrafter"/>
</dbReference>
<dbReference type="Proteomes" id="UP001149813">
    <property type="component" value="Unassembled WGS sequence"/>
</dbReference>
<evidence type="ECO:0000256" key="5">
    <source>
        <dbReference type="SAM" id="Phobius"/>
    </source>
</evidence>
<dbReference type="PANTHER" id="PTHR19282">
    <property type="entry name" value="TETRASPANIN"/>
    <property type="match status" value="1"/>
</dbReference>
<protein>
    <recommendedName>
        <fullName evidence="8">Tetraspanin</fullName>
    </recommendedName>
</protein>
<feature type="transmembrane region" description="Helical" evidence="5">
    <location>
        <begin position="21"/>
        <end position="44"/>
    </location>
</feature>
<keyword evidence="2 5" id="KW-0812">Transmembrane</keyword>
<feature type="transmembrane region" description="Helical" evidence="5">
    <location>
        <begin position="87"/>
        <end position="108"/>
    </location>
</feature>
<feature type="transmembrane region" description="Helical" evidence="5">
    <location>
        <begin position="182"/>
        <end position="202"/>
    </location>
</feature>
<dbReference type="InterPro" id="IPR008952">
    <property type="entry name" value="Tetraspanin_EC2_sf"/>
</dbReference>
<evidence type="ECO:0000256" key="1">
    <source>
        <dbReference type="ARBA" id="ARBA00004141"/>
    </source>
</evidence>
<keyword evidence="3 5" id="KW-1133">Transmembrane helix</keyword>
<dbReference type="AlphaFoldDB" id="A0A9W8CVY7"/>
<feature type="transmembrane region" description="Helical" evidence="5">
    <location>
        <begin position="50"/>
        <end position="75"/>
    </location>
</feature>
<comment type="subcellular location">
    <subcellularLocation>
        <location evidence="1">Membrane</location>
        <topology evidence="1">Multi-pass membrane protein</topology>
    </subcellularLocation>
</comment>
<dbReference type="SUPFAM" id="SSF48652">
    <property type="entry name" value="Tetraspanin"/>
    <property type="match status" value="1"/>
</dbReference>
<sequence length="231" mass="25474">MAGFGEYLDRLSNSGVLRVTHMVLNGIAAGAGIFLLVIGTSGLFDVYKNFGGITLPLLSAVLGASVTFVSFLGIIGSIKRSQQVFGTYSALLTLLVIVQAIGLLVLWLHPEHIEDRFSDVWEKLYDDDQDTIRYIEKDLQCCGFKSPIDMAVPKNCSVKKHYGFVVGCLEPLQHQWHSKRHAMLWAGLAIIGAQVVSLLMGAELARRYKRAREGGYHQVPERTEGSPLLRA</sequence>
<reference evidence="6" key="1">
    <citation type="submission" date="2022-07" db="EMBL/GenBank/DDBJ databases">
        <title>Phylogenomic reconstructions and comparative analyses of Kickxellomycotina fungi.</title>
        <authorList>
            <person name="Reynolds N.K."/>
            <person name="Stajich J.E."/>
            <person name="Barry K."/>
            <person name="Grigoriev I.V."/>
            <person name="Crous P."/>
            <person name="Smith M.E."/>
        </authorList>
    </citation>
    <scope>NUCLEOTIDE SEQUENCE</scope>
    <source>
        <strain evidence="6">NBRC 32514</strain>
    </source>
</reference>
<evidence type="ECO:0000256" key="3">
    <source>
        <dbReference type="ARBA" id="ARBA00022989"/>
    </source>
</evidence>
<name>A0A9W8CVY7_9FUNG</name>
<evidence type="ECO:0000256" key="2">
    <source>
        <dbReference type="ARBA" id="ARBA00022692"/>
    </source>
</evidence>